<dbReference type="AlphaFoldDB" id="R9IDQ3"/>
<proteinExistence type="predicted"/>
<name>R9IDQ3_9BACT</name>
<keyword evidence="3" id="KW-1185">Reference proteome</keyword>
<dbReference type="Proteomes" id="UP000014200">
    <property type="component" value="Unassembled WGS sequence"/>
</dbReference>
<protein>
    <submittedName>
        <fullName evidence="2">Uncharacterized protein</fullName>
    </submittedName>
</protein>
<organism evidence="2 3">
    <name type="scientific">Phocaeicola sartorii</name>
    <dbReference type="NCBI Taxonomy" id="671267"/>
    <lineage>
        <taxon>Bacteria</taxon>
        <taxon>Pseudomonadati</taxon>
        <taxon>Bacteroidota</taxon>
        <taxon>Bacteroidia</taxon>
        <taxon>Bacteroidales</taxon>
        <taxon>Bacteroidaceae</taxon>
        <taxon>Phocaeicola</taxon>
    </lineage>
</organism>
<dbReference type="HOGENOM" id="CLU_1559892_0_0_10"/>
<sequence>MQILDNSLHRMSSRCTAGCHTKGRNEPITRRKRQVRRETERRTDWAKKTTVICRIERRSCFCPRLYPSVKNRRHDYVCSRNMASSVAPSIFHNAGTTVFQLTVLCVIGRHRLLSPGRHYNSEGRNRSVFSKKNYRREFFAGKPGGPEREDFGLRVTLIKGLSRRCRLKLNL</sequence>
<evidence type="ECO:0000313" key="2">
    <source>
        <dbReference type="EMBL" id="EOS16598.1"/>
    </source>
</evidence>
<feature type="region of interest" description="Disordered" evidence="1">
    <location>
        <begin position="18"/>
        <end position="41"/>
    </location>
</feature>
<comment type="caution">
    <text evidence="2">The sequence shown here is derived from an EMBL/GenBank/DDBJ whole genome shotgun (WGS) entry which is preliminary data.</text>
</comment>
<dbReference type="STRING" id="1235788.C802_00277"/>
<dbReference type="EMBL" id="ASSP01000003">
    <property type="protein sequence ID" value="EOS16598.1"/>
    <property type="molecule type" value="Genomic_DNA"/>
</dbReference>
<accession>R9IDQ3</accession>
<evidence type="ECO:0000256" key="1">
    <source>
        <dbReference type="SAM" id="MobiDB-lite"/>
    </source>
</evidence>
<evidence type="ECO:0000313" key="3">
    <source>
        <dbReference type="Proteomes" id="UP000014200"/>
    </source>
</evidence>
<gene>
    <name evidence="2" type="ORF">C802_00277</name>
</gene>
<reference evidence="2 3" key="1">
    <citation type="submission" date="2013-04" db="EMBL/GenBank/DDBJ databases">
        <title>The Genome Sequence of Bacteroides massiliensis dnLKV3.</title>
        <authorList>
            <consortium name="The Broad Institute Genomics Platform"/>
            <consortium name="The Broad Institute Genome Sequencing Center for Infectious Disease"/>
            <person name="Earl A."/>
            <person name="Xavier R."/>
            <person name="Kuhn K."/>
            <person name="Stappenbeck T."/>
            <person name="Walker B."/>
            <person name="Young S."/>
            <person name="Zeng Q."/>
            <person name="Gargeya S."/>
            <person name="Fitzgerald M."/>
            <person name="Haas B."/>
            <person name="Abouelleil A."/>
            <person name="Allen A.W."/>
            <person name="Alvarado L."/>
            <person name="Arachchi H.M."/>
            <person name="Berlin A.M."/>
            <person name="Chapman S.B."/>
            <person name="Gainer-Dewar J."/>
            <person name="Goldberg J."/>
            <person name="Griggs A."/>
            <person name="Gujja S."/>
            <person name="Hansen M."/>
            <person name="Howarth C."/>
            <person name="Imamovic A."/>
            <person name="Ireland A."/>
            <person name="Larimer J."/>
            <person name="McCowan C."/>
            <person name="Murphy C."/>
            <person name="Pearson M."/>
            <person name="Poon T.W."/>
            <person name="Priest M."/>
            <person name="Roberts A."/>
            <person name="Saif S."/>
            <person name="Shea T."/>
            <person name="Sisk P."/>
            <person name="Sykes S."/>
            <person name="Wortman J."/>
            <person name="Nusbaum C."/>
            <person name="Birren B."/>
        </authorList>
    </citation>
    <scope>NUCLEOTIDE SEQUENCE [LARGE SCALE GENOMIC DNA]</scope>
    <source>
        <strain evidence="3">dnLKV3</strain>
    </source>
</reference>